<dbReference type="EMBL" id="FZPC01000036">
    <property type="protein sequence ID" value="SNT49515.1"/>
    <property type="molecule type" value="Genomic_DNA"/>
</dbReference>
<evidence type="ECO:0000313" key="7">
    <source>
        <dbReference type="EMBL" id="SDK88694.1"/>
    </source>
</evidence>
<feature type="domain" description="Type VI secretion system IcmF C-terminal" evidence="3">
    <location>
        <begin position="1174"/>
        <end position="1272"/>
    </location>
</feature>
<keyword evidence="2" id="KW-0812">Transmembrane</keyword>
<dbReference type="Gene3D" id="3.40.50.300">
    <property type="entry name" value="P-loop containing nucleotide triphosphate hydrolases"/>
    <property type="match status" value="1"/>
</dbReference>
<evidence type="ECO:0000259" key="6">
    <source>
        <dbReference type="Pfam" id="PF21070"/>
    </source>
</evidence>
<dbReference type="PANTHER" id="PTHR36153:SF1">
    <property type="entry name" value="TYPE VI SECRETION SYSTEM COMPONENT TSSM1"/>
    <property type="match status" value="1"/>
</dbReference>
<feature type="transmembrane region" description="Helical" evidence="2">
    <location>
        <begin position="40"/>
        <end position="57"/>
    </location>
</feature>
<dbReference type="RefSeq" id="WP_089394264.1">
    <property type="nucleotide sequence ID" value="NZ_FNEC01000056.1"/>
</dbReference>
<keyword evidence="2" id="KW-1133">Transmembrane helix</keyword>
<dbReference type="PANTHER" id="PTHR36153">
    <property type="entry name" value="INNER MEMBRANE PROTEIN-RELATED"/>
    <property type="match status" value="1"/>
</dbReference>
<dbReference type="InterPro" id="IPR010623">
    <property type="entry name" value="IcmF_C"/>
</dbReference>
<dbReference type="InterPro" id="IPR048677">
    <property type="entry name" value="TssM1_hel"/>
</dbReference>
<dbReference type="Proteomes" id="UP000198309">
    <property type="component" value="Unassembled WGS sequence"/>
</dbReference>
<dbReference type="Proteomes" id="UP000199693">
    <property type="component" value="Unassembled WGS sequence"/>
</dbReference>
<dbReference type="InterPro" id="IPR025743">
    <property type="entry name" value="TssM1_N"/>
</dbReference>
<feature type="domain" description="Type VI secretion system component TssM1 N-terminal" evidence="5">
    <location>
        <begin position="182"/>
        <end position="438"/>
    </location>
</feature>
<feature type="compositionally biased region" description="Low complexity" evidence="1">
    <location>
        <begin position="574"/>
        <end position="593"/>
    </location>
</feature>
<keyword evidence="9" id="KW-1185">Reference proteome</keyword>
<evidence type="ECO:0000259" key="3">
    <source>
        <dbReference type="Pfam" id="PF06744"/>
    </source>
</evidence>
<evidence type="ECO:0000256" key="2">
    <source>
        <dbReference type="SAM" id="Phobius"/>
    </source>
</evidence>
<evidence type="ECO:0000256" key="1">
    <source>
        <dbReference type="SAM" id="MobiDB-lite"/>
    </source>
</evidence>
<dbReference type="CDD" id="cd00882">
    <property type="entry name" value="Ras_like_GTPase"/>
    <property type="match status" value="1"/>
</dbReference>
<feature type="transmembrane region" description="Helical" evidence="2">
    <location>
        <begin position="435"/>
        <end position="457"/>
    </location>
</feature>
<dbReference type="Pfam" id="PF06744">
    <property type="entry name" value="IcmF_C"/>
    <property type="match status" value="1"/>
</dbReference>
<keyword evidence="2" id="KW-0472">Membrane</keyword>
<accession>A0A239N3Q9</accession>
<evidence type="ECO:0000313" key="9">
    <source>
        <dbReference type="Proteomes" id="UP000198309"/>
    </source>
</evidence>
<feature type="domain" description="IcmF-related" evidence="4">
    <location>
        <begin position="656"/>
        <end position="907"/>
    </location>
</feature>
<evidence type="ECO:0000259" key="4">
    <source>
        <dbReference type="Pfam" id="PF06761"/>
    </source>
</evidence>
<reference evidence="7 10" key="1">
    <citation type="submission" date="2016-10" db="EMBL/GenBank/DDBJ databases">
        <authorList>
            <person name="de Groot N.N."/>
        </authorList>
    </citation>
    <scope>NUCLEOTIDE SEQUENCE [LARGE SCALE GENOMIC DNA]</scope>
    <source>
        <strain evidence="7 10">CCM 7361</strain>
    </source>
</reference>
<feature type="region of interest" description="Disordered" evidence="1">
    <location>
        <begin position="556"/>
        <end position="610"/>
    </location>
</feature>
<feature type="domain" description="Type VI secretion system component TssM1 helical" evidence="6">
    <location>
        <begin position="1064"/>
        <end position="1161"/>
    </location>
</feature>
<protein>
    <submittedName>
        <fullName evidence="7">Type VI secretion system protein ImpL</fullName>
    </submittedName>
</protein>
<dbReference type="SUPFAM" id="SSF52540">
    <property type="entry name" value="P-loop containing nucleoside triphosphate hydrolases"/>
    <property type="match status" value="1"/>
</dbReference>
<dbReference type="InterPro" id="IPR027417">
    <property type="entry name" value="P-loop_NTPase"/>
</dbReference>
<reference evidence="8 9" key="2">
    <citation type="submission" date="2017-06" db="EMBL/GenBank/DDBJ databases">
        <authorList>
            <person name="Varghese N."/>
            <person name="Submissions S."/>
        </authorList>
    </citation>
    <scope>NUCLEOTIDE SEQUENCE [LARGE SCALE GENOMIC DNA]</scope>
    <source>
        <strain evidence="8 9">RLD-1</strain>
    </source>
</reference>
<feature type="transmembrane region" description="Helical" evidence="2">
    <location>
        <begin position="12"/>
        <end position="34"/>
    </location>
</feature>
<gene>
    <name evidence="7" type="ORF">SAMN05216189_10569</name>
    <name evidence="8" type="ORF">SAMN06295949_13634</name>
</gene>
<name>A0A239N3Q9_9PSED</name>
<dbReference type="InterPro" id="IPR009612">
    <property type="entry name" value="IcmF-rel"/>
</dbReference>
<dbReference type="Pfam" id="PF14331">
    <property type="entry name" value="IcmF-related_N"/>
    <property type="match status" value="1"/>
</dbReference>
<dbReference type="InterPro" id="IPR053156">
    <property type="entry name" value="T6SS_TssM-like"/>
</dbReference>
<dbReference type="Pfam" id="PF06761">
    <property type="entry name" value="IcmF-related"/>
    <property type="match status" value="2"/>
</dbReference>
<sequence>MKVIFRALKSFWFALPLLWLVGMLLCWFVLPRWLPQRESVLAAMALFSAFCLLLVVLRQYRRIRAERNIENLVQLEVDRSAGAGGEFRDSQVLQQRLKHTIALLRASRAAGGGGKAALYDLPWYLVVGMSASGKTSLLTRSGLSASIAGQSAAQSGTQHCDWYFSPEAVLIDTAGRYLTDDQSAQEFADFLKLLRRQRRKPAINGLVLVVSLPGLLAASHDERGELAERLAQRIQTYSQCLGVNPPIYLMLSKVDLLPGFSQAFDALDATARQQPLGITFGLGELRQRGLRGALQDKFGALLASLERHVGAQIDGLGGRADASLLQFPRYLGELSGLLGDFLESFESAARQRTPAVLRGLYFTSALQTDQVLPPLLEEVLAEHFALDADAAERPDESLARRIGERSYFITDTFRRVIFPDRDLSLYYSRLGKRKALAPSLLAVAVLAGVALAAWQGWSFANNRAWLDGLRAQLGGAGQDPAQDLELLRTRLAEVDNQRQNGVPLRQGAGLYAGDDLRAPLQRAYLEQLQRQALEPVGRELQRRLRNLDDFAQSLGATASAPAEAGRAGKDQGRGSDAAAAALRQARQGNAAAAPNLGGVPRSVGDLGSRLRGEAGSRLREAARDARRGALAGLAAGKAADASGERAAAAGLSLSEEVLDRLDEHQVASLIEAYDALKLYLILTRPEQHADADFVAAALPRAWERAQAGEGGDKLDAAVVRANSAMYVRYLRAGEAPALRRNEELVAEARQNLKSFMRASSLVDREYLRLQLEADRQFPALTLNDLVPLPGRNLLYSGEAIPALYSRQGWEQFLRPELIKLLSGDLRNESDWVLDGEGSDGLVQKANFMRELMARYKADYAEVWMRFLAGTGVRQFGDMQGATRQLSLYSDVQNSPLKLLLAAVDRNTAWDQPEKPAQKVASAVEDSFWTRVRGVFGDDAEAAAKQMSTPLPKVDDGSLAKRFEPVARLFARENPEGADSTVMDRYLASLRRLKVRLANVQRSQDVGKSSKALISETLEGGPSEFAGARNYVETSIDTSQGGLSASLQKLFIAPLQYSWDSLREPAGEQIAQAWTQQIARPWNQVLAHRYPIAPGSANEASVKDLQRFVDPQSGLLPAFKRNEIGNLSGGEGLGMGNGQQAPLVDPRLVSGIDRASSLGEVIASLSDRDNGFEVMLEPSGAFTDIVFTLDGQEQHYRNGRSSWSRFAWPGSTSTPGARLDVVTLSGQRLTVFDYPGRWGLLKMSESARVSNVDEVQQRFTWNTGAGNVSLLVRNYGGVKMTDLANVKSLGSLGQAGRL</sequence>
<dbReference type="Pfam" id="PF21070">
    <property type="entry name" value="IcmF_helical"/>
    <property type="match status" value="1"/>
</dbReference>
<proteinExistence type="predicted"/>
<dbReference type="EMBL" id="FNEC01000056">
    <property type="protein sequence ID" value="SDK88694.1"/>
    <property type="molecule type" value="Genomic_DNA"/>
</dbReference>
<feature type="domain" description="IcmF-related" evidence="4">
    <location>
        <begin position="484"/>
        <end position="548"/>
    </location>
</feature>
<evidence type="ECO:0000313" key="10">
    <source>
        <dbReference type="Proteomes" id="UP000199693"/>
    </source>
</evidence>
<organism evidence="7 10">
    <name type="scientific">Pseudomonas delhiensis</name>
    <dbReference type="NCBI Taxonomy" id="366289"/>
    <lineage>
        <taxon>Bacteria</taxon>
        <taxon>Pseudomonadati</taxon>
        <taxon>Pseudomonadota</taxon>
        <taxon>Gammaproteobacteria</taxon>
        <taxon>Pseudomonadales</taxon>
        <taxon>Pseudomonadaceae</taxon>
        <taxon>Pseudomonas</taxon>
    </lineage>
</organism>
<evidence type="ECO:0000259" key="5">
    <source>
        <dbReference type="Pfam" id="PF14331"/>
    </source>
</evidence>
<evidence type="ECO:0000313" key="8">
    <source>
        <dbReference type="EMBL" id="SNT49515.1"/>
    </source>
</evidence>